<dbReference type="AlphaFoldDB" id="A0A418NRS4"/>
<reference evidence="2 3" key="1">
    <citation type="submission" date="2018-08" db="EMBL/GenBank/DDBJ databases">
        <title>Erythrobacter zhengii sp.nov., a bacterium isolated from deep-sea sediment.</title>
        <authorList>
            <person name="Fang C."/>
            <person name="Wu Y.-H."/>
            <person name="Sun C."/>
            <person name="Wang H."/>
            <person name="Cheng H."/>
            <person name="Meng F.-X."/>
            <person name="Wang C.-S."/>
            <person name="Xu X.-W."/>
        </authorList>
    </citation>
    <scope>NUCLEOTIDE SEQUENCE [LARGE SCALE GENOMIC DNA]</scope>
    <source>
        <strain evidence="2 3">V18</strain>
    </source>
</reference>
<feature type="transmembrane region" description="Helical" evidence="1">
    <location>
        <begin position="166"/>
        <end position="184"/>
    </location>
</feature>
<comment type="caution">
    <text evidence="2">The sequence shown here is derived from an EMBL/GenBank/DDBJ whole genome shotgun (WGS) entry which is preliminary data.</text>
</comment>
<dbReference type="EMBL" id="QXFL01000004">
    <property type="protein sequence ID" value="RIV85766.1"/>
    <property type="molecule type" value="Genomic_DNA"/>
</dbReference>
<evidence type="ECO:0000256" key="1">
    <source>
        <dbReference type="SAM" id="Phobius"/>
    </source>
</evidence>
<sequence>MRRCVPAFFLTFVTVAAAMVAGRDALRVARLRATLGWTGPLIVTVVLAALAGAALAAWIARGLAPLIPADFKPVVVAVALGLAGLEVLLRTPPETPREPTRSIGAITLVLLLGMVTDASGFIILSLAIATGEALLAAAGGALGALTVLSGAIVAAQDWQALPLKTMRRVVGTGLLLAAVVIVIYNQ</sequence>
<evidence type="ECO:0000313" key="2">
    <source>
        <dbReference type="EMBL" id="RIV85766.1"/>
    </source>
</evidence>
<proteinExistence type="predicted"/>
<organism evidence="2 3">
    <name type="scientific">Aurantiacibacter zhengii</name>
    <dbReference type="NCBI Taxonomy" id="2307003"/>
    <lineage>
        <taxon>Bacteria</taxon>
        <taxon>Pseudomonadati</taxon>
        <taxon>Pseudomonadota</taxon>
        <taxon>Alphaproteobacteria</taxon>
        <taxon>Sphingomonadales</taxon>
        <taxon>Erythrobacteraceae</taxon>
        <taxon>Aurantiacibacter</taxon>
    </lineage>
</organism>
<gene>
    <name evidence="2" type="ORF">D2V07_10575</name>
</gene>
<protein>
    <recommendedName>
        <fullName evidence="4">GDT1 family protein</fullName>
    </recommendedName>
</protein>
<keyword evidence="1" id="KW-1133">Transmembrane helix</keyword>
<dbReference type="Proteomes" id="UP000286576">
    <property type="component" value="Unassembled WGS sequence"/>
</dbReference>
<feature type="transmembrane region" description="Helical" evidence="1">
    <location>
        <begin position="71"/>
        <end position="91"/>
    </location>
</feature>
<feature type="transmembrane region" description="Helical" evidence="1">
    <location>
        <begin position="38"/>
        <end position="59"/>
    </location>
</feature>
<feature type="transmembrane region" description="Helical" evidence="1">
    <location>
        <begin position="133"/>
        <end position="154"/>
    </location>
</feature>
<feature type="transmembrane region" description="Helical" evidence="1">
    <location>
        <begin position="103"/>
        <end position="126"/>
    </location>
</feature>
<name>A0A418NRS4_9SPHN</name>
<evidence type="ECO:0008006" key="4">
    <source>
        <dbReference type="Google" id="ProtNLM"/>
    </source>
</evidence>
<keyword evidence="1" id="KW-0812">Transmembrane</keyword>
<keyword evidence="3" id="KW-1185">Reference proteome</keyword>
<keyword evidence="1" id="KW-0472">Membrane</keyword>
<accession>A0A418NRS4</accession>
<evidence type="ECO:0000313" key="3">
    <source>
        <dbReference type="Proteomes" id="UP000286576"/>
    </source>
</evidence>